<feature type="transmembrane region" description="Helical" evidence="1">
    <location>
        <begin position="54"/>
        <end position="75"/>
    </location>
</feature>
<proteinExistence type="predicted"/>
<dbReference type="RefSeq" id="WP_238988235.1">
    <property type="nucleotide sequence ID" value="NZ_CBCRXF010000001.1"/>
</dbReference>
<keyword evidence="1" id="KW-0472">Membrane</keyword>
<feature type="transmembrane region" description="Helical" evidence="1">
    <location>
        <begin position="6"/>
        <end position="24"/>
    </location>
</feature>
<evidence type="ECO:0000313" key="3">
    <source>
        <dbReference type="Proteomes" id="UP000270468"/>
    </source>
</evidence>
<protein>
    <submittedName>
        <fullName evidence="2">Uncharacterized protein</fullName>
    </submittedName>
</protein>
<dbReference type="Proteomes" id="UP000270468">
    <property type="component" value="Unassembled WGS sequence"/>
</dbReference>
<evidence type="ECO:0000313" key="2">
    <source>
        <dbReference type="EMBL" id="VDC29917.1"/>
    </source>
</evidence>
<name>A0A3P5XIB8_9BACL</name>
<dbReference type="EMBL" id="UXAV01000042">
    <property type="protein sequence ID" value="VDC29917.1"/>
    <property type="molecule type" value="Genomic_DNA"/>
</dbReference>
<accession>A0A3P5XIB8</accession>
<dbReference type="AlphaFoldDB" id="A0A3P5XIB8"/>
<gene>
    <name evidence="2" type="ORF">FILTAD_02469</name>
</gene>
<reference evidence="2 3" key="1">
    <citation type="submission" date="2018-11" db="EMBL/GenBank/DDBJ databases">
        <authorList>
            <person name="Criscuolo A."/>
        </authorList>
    </citation>
    <scope>NUCLEOTIDE SEQUENCE [LARGE SCALE GENOMIC DNA]</scope>
    <source>
        <strain evidence="2">ATB-66</strain>
    </source>
</reference>
<keyword evidence="1" id="KW-1133">Transmembrane helix</keyword>
<evidence type="ECO:0000256" key="1">
    <source>
        <dbReference type="SAM" id="Phobius"/>
    </source>
</evidence>
<organism evidence="2 3">
    <name type="scientific">Filibacter tadaridae</name>
    <dbReference type="NCBI Taxonomy" id="2483811"/>
    <lineage>
        <taxon>Bacteria</taxon>
        <taxon>Bacillati</taxon>
        <taxon>Bacillota</taxon>
        <taxon>Bacilli</taxon>
        <taxon>Bacillales</taxon>
        <taxon>Caryophanaceae</taxon>
        <taxon>Filibacter</taxon>
    </lineage>
</organism>
<sequence length="77" mass="8275">MLDIWTIPLIIVIFLICAIGIVAARKSSKANVAGSGQDSAIPEMVEDHPFALNPILWILLVATAFIGIVIFYYAASS</sequence>
<keyword evidence="1" id="KW-0812">Transmembrane</keyword>
<keyword evidence="3" id="KW-1185">Reference proteome</keyword>